<comment type="caution">
    <text evidence="3">The sequence shown here is derived from an EMBL/GenBank/DDBJ whole genome shotgun (WGS) entry which is preliminary data.</text>
</comment>
<dbReference type="AlphaFoldDB" id="A0A371YXY4"/>
<evidence type="ECO:0000313" key="3">
    <source>
        <dbReference type="EMBL" id="RFD19063.1"/>
    </source>
</evidence>
<evidence type="ECO:0008006" key="5">
    <source>
        <dbReference type="Google" id="ProtNLM"/>
    </source>
</evidence>
<keyword evidence="4" id="KW-1185">Reference proteome</keyword>
<dbReference type="Proteomes" id="UP000262371">
    <property type="component" value="Unassembled WGS sequence"/>
</dbReference>
<dbReference type="GO" id="GO:0008270">
    <property type="term" value="F:zinc ion binding"/>
    <property type="evidence" value="ECO:0007669"/>
    <property type="project" value="InterPro"/>
</dbReference>
<dbReference type="GO" id="GO:0006355">
    <property type="term" value="P:regulation of DNA-templated transcription"/>
    <property type="evidence" value="ECO:0007669"/>
    <property type="project" value="InterPro"/>
</dbReference>
<gene>
    <name evidence="3" type="ORF">DY926_13305</name>
</gene>
<protein>
    <recommendedName>
        <fullName evidence="5">MucR family transcriptional regulator</fullName>
    </recommendedName>
</protein>
<sequence length="232" mass="25167">MRWQEDISLDHSDGESQTVITATASIVSAYLANAHTVVTPEAIPALIRDVMSTITEYAPARTPVGAGTTATLSDARISATLFPDHIVCLEDGKKLKMLKRHLHLAHRMTPEQYREKWGLPADYPMTAPSHAERRSTIALETGLGHGRTTEEPGPLLEEKLAGPPRPPEPPAQEADAGNPAPDEKGSPKQPRRSAVERVLARRARSRARSAEAYKAAKKAGKRGGTRKAPPEK</sequence>
<dbReference type="OrthoDB" id="9809693at2"/>
<dbReference type="InterPro" id="IPR008807">
    <property type="entry name" value="ROS_MUCR"/>
</dbReference>
<comment type="similarity">
    <text evidence="1">Belongs to the ros/MucR family.</text>
</comment>
<name>A0A371YXY4_9PROT</name>
<accession>A0A371YXY4</accession>
<evidence type="ECO:0000313" key="4">
    <source>
        <dbReference type="Proteomes" id="UP000262371"/>
    </source>
</evidence>
<feature type="region of interest" description="Disordered" evidence="2">
    <location>
        <begin position="144"/>
        <end position="232"/>
    </location>
</feature>
<evidence type="ECO:0000256" key="1">
    <source>
        <dbReference type="ARBA" id="ARBA00007031"/>
    </source>
</evidence>
<dbReference type="GO" id="GO:0003677">
    <property type="term" value="F:DNA binding"/>
    <property type="evidence" value="ECO:0007669"/>
    <property type="project" value="InterPro"/>
</dbReference>
<feature type="compositionally biased region" description="Basic residues" evidence="2">
    <location>
        <begin position="215"/>
        <end position="225"/>
    </location>
</feature>
<dbReference type="EMBL" id="QUWV01000129">
    <property type="protein sequence ID" value="RFD19063.1"/>
    <property type="molecule type" value="Genomic_DNA"/>
</dbReference>
<dbReference type="InterPro" id="IPR041920">
    <property type="entry name" value="ROS/MUCR_sf"/>
</dbReference>
<organism evidence="3 4">
    <name type="scientific">Komagataeibacter melaceti</name>
    <dbReference type="NCBI Taxonomy" id="2766577"/>
    <lineage>
        <taxon>Bacteria</taxon>
        <taxon>Pseudomonadati</taxon>
        <taxon>Pseudomonadota</taxon>
        <taxon>Alphaproteobacteria</taxon>
        <taxon>Acetobacterales</taxon>
        <taxon>Acetobacteraceae</taxon>
        <taxon>Komagataeibacter</taxon>
    </lineage>
</organism>
<reference evidence="3 4" key="1">
    <citation type="submission" date="2018-08" db="EMBL/GenBank/DDBJ databases">
        <title>Komagataeibacter sp. AV 382.</title>
        <authorList>
            <person name="Skraban J."/>
            <person name="Trcek J."/>
        </authorList>
    </citation>
    <scope>NUCLEOTIDE SEQUENCE [LARGE SCALE GENOMIC DNA]</scope>
    <source>
        <strain evidence="3 4">AV 382</strain>
    </source>
</reference>
<evidence type="ECO:0000256" key="2">
    <source>
        <dbReference type="SAM" id="MobiDB-lite"/>
    </source>
</evidence>
<dbReference type="Pfam" id="PF05443">
    <property type="entry name" value="ROS_MUCR"/>
    <property type="match status" value="1"/>
</dbReference>
<proteinExistence type="inferred from homology"/>
<dbReference type="Gene3D" id="1.10.10.1550">
    <property type="entry name" value="ROS/MUCR transcriptional regulator protein"/>
    <property type="match status" value="1"/>
</dbReference>